<feature type="region of interest" description="Disordered" evidence="1">
    <location>
        <begin position="47"/>
        <end position="89"/>
    </location>
</feature>
<dbReference type="WBParaSite" id="ACRNAN_scaffold16351.g24280.t1">
    <property type="protein sequence ID" value="ACRNAN_scaffold16351.g24280.t1"/>
    <property type="gene ID" value="ACRNAN_scaffold16351.g24280"/>
</dbReference>
<sequence>YFDDFGRFKHCVQFSDGFAYASGIAVNSHNELMVCDRKRSECKVYKLSGKPASEQRSGGSSSGYSGGAPRGGGGGRGNRGGGGSRPYRR</sequence>
<feature type="compositionally biased region" description="Gly residues" evidence="1">
    <location>
        <begin position="60"/>
        <end position="89"/>
    </location>
</feature>
<evidence type="ECO:0000313" key="3">
    <source>
        <dbReference type="WBParaSite" id="ACRNAN_scaffold16351.g24280.t1"/>
    </source>
</evidence>
<evidence type="ECO:0000256" key="1">
    <source>
        <dbReference type="SAM" id="MobiDB-lite"/>
    </source>
</evidence>
<protein>
    <submittedName>
        <fullName evidence="3">Uncharacterized protein</fullName>
    </submittedName>
</protein>
<keyword evidence="2" id="KW-1185">Reference proteome</keyword>
<dbReference type="Proteomes" id="UP000887540">
    <property type="component" value="Unplaced"/>
</dbReference>
<name>A0A914CYJ4_9BILA</name>
<accession>A0A914CYJ4</accession>
<reference evidence="3" key="1">
    <citation type="submission" date="2022-11" db="UniProtKB">
        <authorList>
            <consortium name="WormBaseParasite"/>
        </authorList>
    </citation>
    <scope>IDENTIFICATION</scope>
</reference>
<proteinExistence type="predicted"/>
<evidence type="ECO:0000313" key="2">
    <source>
        <dbReference type="Proteomes" id="UP000887540"/>
    </source>
</evidence>
<dbReference type="AlphaFoldDB" id="A0A914CYJ4"/>
<organism evidence="2 3">
    <name type="scientific">Acrobeloides nanus</name>
    <dbReference type="NCBI Taxonomy" id="290746"/>
    <lineage>
        <taxon>Eukaryota</taxon>
        <taxon>Metazoa</taxon>
        <taxon>Ecdysozoa</taxon>
        <taxon>Nematoda</taxon>
        <taxon>Chromadorea</taxon>
        <taxon>Rhabditida</taxon>
        <taxon>Tylenchina</taxon>
        <taxon>Cephalobomorpha</taxon>
        <taxon>Cephaloboidea</taxon>
        <taxon>Cephalobidae</taxon>
        <taxon>Acrobeloides</taxon>
    </lineage>
</organism>